<gene>
    <name evidence="2" type="ORF">EV197_1971</name>
</gene>
<evidence type="ECO:0000313" key="2">
    <source>
        <dbReference type="EMBL" id="RZS93393.1"/>
    </source>
</evidence>
<keyword evidence="3" id="KW-1185">Reference proteome</keyword>
<name>A0A4Q7P0R2_9FLAO</name>
<feature type="transmembrane region" description="Helical" evidence="1">
    <location>
        <begin position="40"/>
        <end position="59"/>
    </location>
</feature>
<comment type="caution">
    <text evidence="2">The sequence shown here is derived from an EMBL/GenBank/DDBJ whole genome shotgun (WGS) entry which is preliminary data.</text>
</comment>
<keyword evidence="1" id="KW-0472">Membrane</keyword>
<protein>
    <submittedName>
        <fullName evidence="2">Uncharacterized protein</fullName>
    </submittedName>
</protein>
<dbReference type="RefSeq" id="WP_130286527.1">
    <property type="nucleotide sequence ID" value="NZ_SGXE01000002.1"/>
</dbReference>
<dbReference type="EMBL" id="SGXE01000002">
    <property type="protein sequence ID" value="RZS93393.1"/>
    <property type="molecule type" value="Genomic_DNA"/>
</dbReference>
<reference evidence="2 3" key="1">
    <citation type="submission" date="2019-02" db="EMBL/GenBank/DDBJ databases">
        <title>Genomic Encyclopedia of Type Strains, Phase IV (KMG-IV): sequencing the most valuable type-strain genomes for metagenomic binning, comparative biology and taxonomic classification.</title>
        <authorList>
            <person name="Goeker M."/>
        </authorList>
    </citation>
    <scope>NUCLEOTIDE SEQUENCE [LARGE SCALE GENOMIC DNA]</scope>
    <source>
        <strain evidence="2 3">DSM 17196</strain>
    </source>
</reference>
<dbReference type="AlphaFoldDB" id="A0A4Q7P0R2"/>
<dbReference type="OrthoDB" id="981982at2"/>
<feature type="transmembrane region" description="Helical" evidence="1">
    <location>
        <begin position="16"/>
        <end position="34"/>
    </location>
</feature>
<proteinExistence type="predicted"/>
<evidence type="ECO:0000256" key="1">
    <source>
        <dbReference type="SAM" id="Phobius"/>
    </source>
</evidence>
<accession>A0A4Q7P0R2</accession>
<organism evidence="2 3">
    <name type="scientific">Aquimarina brevivitae</name>
    <dbReference type="NCBI Taxonomy" id="323412"/>
    <lineage>
        <taxon>Bacteria</taxon>
        <taxon>Pseudomonadati</taxon>
        <taxon>Bacteroidota</taxon>
        <taxon>Flavobacteriia</taxon>
        <taxon>Flavobacteriales</taxon>
        <taxon>Flavobacteriaceae</taxon>
        <taxon>Aquimarina</taxon>
    </lineage>
</organism>
<sequence length="225" mass="25836">MEHRFYIKTKKEQLQIQLWIGLIAISIILLTLVVSWFTGFYLLVILTIPIVISIIAPFFDVPSLKKRGELIYHSLLFISEKPKKGVIKIHGGTLFDYVFVIDKKMNGKQRRVFIIQQYLEGLLQLIEEYGTQQQENISIKGTSYIINEKTAGRLGFKITETNGTQKLILIFNFFNVLLTYSIAKGKIAFPNLAATKTFETTIAELVQRKHDINKINRALKNKLAD</sequence>
<evidence type="ECO:0000313" key="3">
    <source>
        <dbReference type="Proteomes" id="UP000292262"/>
    </source>
</evidence>
<keyword evidence="1" id="KW-0812">Transmembrane</keyword>
<dbReference type="Proteomes" id="UP000292262">
    <property type="component" value="Unassembled WGS sequence"/>
</dbReference>
<keyword evidence="1" id="KW-1133">Transmembrane helix</keyword>